<dbReference type="OrthoDB" id="5231339at2759"/>
<sequence length="157" mass="17342">MNVGRPYATTENLDPNHNQIQPDCVAMPIKWDDKSERDLLMAMRMAERGTNTVTGENWAKAANIMIQMGYEESTGTGISQRWSKVMQKDFLRKHPQALGNAAGAAAPGTTQAPAPTPGRRARGAAKKRDREQEQNEKRDDEAAAEEAHVNKKQKANA</sequence>
<evidence type="ECO:0000313" key="3">
    <source>
        <dbReference type="Proteomes" id="UP000297716"/>
    </source>
</evidence>
<gene>
    <name evidence="2" type="ORF">E0Z10_g146</name>
</gene>
<accession>A0A4Z0Z9U8</accession>
<dbReference type="STRING" id="37992.A0A4Z0Z9U8"/>
<proteinExistence type="predicted"/>
<feature type="compositionally biased region" description="Basic and acidic residues" evidence="1">
    <location>
        <begin position="126"/>
        <end position="149"/>
    </location>
</feature>
<reference evidence="2 3" key="1">
    <citation type="submission" date="2019-03" db="EMBL/GenBank/DDBJ databases">
        <title>Draft genome sequence of Xylaria hypoxylon DSM 108379, a ubiquitous saprotrophic-parasitic fungi on hardwood.</title>
        <authorList>
            <person name="Buettner E."/>
            <person name="Leonhardt S."/>
            <person name="Gebauer A.M."/>
            <person name="Liers C."/>
            <person name="Hofrichter M."/>
            <person name="Kellner H."/>
        </authorList>
    </citation>
    <scope>NUCLEOTIDE SEQUENCE [LARGE SCALE GENOMIC DNA]</scope>
    <source>
        <strain evidence="2 3">DSM 108379</strain>
    </source>
</reference>
<protein>
    <submittedName>
        <fullName evidence="2">Uncharacterized protein</fullName>
    </submittedName>
</protein>
<name>A0A4Z0Z9U8_9PEZI</name>
<dbReference type="EMBL" id="SKBN01000001">
    <property type="protein sequence ID" value="TGJ88650.1"/>
    <property type="molecule type" value="Genomic_DNA"/>
</dbReference>
<feature type="compositionally biased region" description="Low complexity" evidence="1">
    <location>
        <begin position="101"/>
        <end position="113"/>
    </location>
</feature>
<evidence type="ECO:0000256" key="1">
    <source>
        <dbReference type="SAM" id="MobiDB-lite"/>
    </source>
</evidence>
<dbReference type="AlphaFoldDB" id="A0A4Z0Z9U8"/>
<keyword evidence="3" id="KW-1185">Reference proteome</keyword>
<comment type="caution">
    <text evidence="2">The sequence shown here is derived from an EMBL/GenBank/DDBJ whole genome shotgun (WGS) entry which is preliminary data.</text>
</comment>
<evidence type="ECO:0000313" key="2">
    <source>
        <dbReference type="EMBL" id="TGJ88650.1"/>
    </source>
</evidence>
<dbReference type="Proteomes" id="UP000297716">
    <property type="component" value="Unassembled WGS sequence"/>
</dbReference>
<organism evidence="2 3">
    <name type="scientific">Xylaria hypoxylon</name>
    <dbReference type="NCBI Taxonomy" id="37992"/>
    <lineage>
        <taxon>Eukaryota</taxon>
        <taxon>Fungi</taxon>
        <taxon>Dikarya</taxon>
        <taxon>Ascomycota</taxon>
        <taxon>Pezizomycotina</taxon>
        <taxon>Sordariomycetes</taxon>
        <taxon>Xylariomycetidae</taxon>
        <taxon>Xylariales</taxon>
        <taxon>Xylariaceae</taxon>
        <taxon>Xylaria</taxon>
    </lineage>
</organism>
<feature type="region of interest" description="Disordered" evidence="1">
    <location>
        <begin position="89"/>
        <end position="157"/>
    </location>
</feature>